<sequence>MDYIKGFTFGFMDKSSDLSSNEGKQSLRLLKERTNSSHVILAVGAIQEKPQSTNIYYNDDETVRDADLYNIIHYARELGLKVILKPILNCKDGTWRAHINFFDIEAPCEPKWSDWFRRYSEFMVHYSKIAEETNCEMLIIGCEMVQTERKDQYWRNLIKDVRKQYNGLISYNTDKYQEGNVSWWDAVDVISSSGYYPIDKWDKELDRIEAIVSPFNKPFFFAEAGCPSRTGSAFLPNDWTLKGDIDLKEQETFYKTMFEKAGKREWVRGFGLWDWKARLYGENDAMYNGDYSVFGKPAEKIVFDFYKKK</sequence>
<dbReference type="RefSeq" id="WP_128210762.1">
    <property type="nucleotide sequence ID" value="NZ_CP025746.1"/>
</dbReference>
<keyword evidence="1" id="KW-0858">Xylan degradation</keyword>
<dbReference type="GO" id="GO:0016798">
    <property type="term" value="F:hydrolase activity, acting on glycosyl bonds"/>
    <property type="evidence" value="ECO:0007669"/>
    <property type="project" value="UniProtKB-KW"/>
</dbReference>
<organism evidence="1 2">
    <name type="scientific">Clostridium manihotivorum</name>
    <dbReference type="NCBI Taxonomy" id="2320868"/>
    <lineage>
        <taxon>Bacteria</taxon>
        <taxon>Bacillati</taxon>
        <taxon>Bacillota</taxon>
        <taxon>Clostridia</taxon>
        <taxon>Eubacteriales</taxon>
        <taxon>Clostridiaceae</taxon>
        <taxon>Clostridium</taxon>
    </lineage>
</organism>
<dbReference type="InterPro" id="IPR017853">
    <property type="entry name" value="GH"/>
</dbReference>
<reference evidence="1 2" key="1">
    <citation type="submission" date="2018-01" db="EMBL/GenBank/DDBJ databases">
        <title>Genome Sequencing and Assembly of Anaerobacter polyendosporus strain CT4.</title>
        <authorList>
            <person name="Tachaapaikoon C."/>
            <person name="Sutheeworapong S."/>
            <person name="Jenjaroenpun P."/>
            <person name="Wongsurawat T."/>
            <person name="Nookeaw I."/>
            <person name="Cheawchanlertfa P."/>
            <person name="Kosugi A."/>
            <person name="Cheevadhanarak S."/>
            <person name="Ratanakhanokchai K."/>
        </authorList>
    </citation>
    <scope>NUCLEOTIDE SEQUENCE [LARGE SCALE GENOMIC DNA]</scope>
    <source>
        <strain evidence="1 2">CT4</strain>
    </source>
</reference>
<accession>A0A3R5QVB4</accession>
<dbReference type="AlphaFoldDB" id="A0A3R5QVB4"/>
<evidence type="ECO:0000313" key="1">
    <source>
        <dbReference type="EMBL" id="QAA30311.1"/>
    </source>
</evidence>
<dbReference type="SUPFAM" id="SSF51445">
    <property type="entry name" value="(Trans)glycosidases"/>
    <property type="match status" value="1"/>
</dbReference>
<name>A0A3R5QVB4_9CLOT</name>
<evidence type="ECO:0000313" key="2">
    <source>
        <dbReference type="Proteomes" id="UP000286268"/>
    </source>
</evidence>
<proteinExistence type="predicted"/>
<dbReference type="KEGG" id="cmah:C1I91_00655"/>
<keyword evidence="1" id="KW-0378">Hydrolase</keyword>
<dbReference type="Pfam" id="PF22612">
    <property type="entry name" value="GH113"/>
    <property type="match status" value="1"/>
</dbReference>
<protein>
    <submittedName>
        <fullName evidence="1">1,4-beta-xylanase</fullName>
    </submittedName>
</protein>
<dbReference type="EMBL" id="CP025746">
    <property type="protein sequence ID" value="QAA30311.1"/>
    <property type="molecule type" value="Genomic_DNA"/>
</dbReference>
<dbReference type="InterPro" id="IPR055151">
    <property type="entry name" value="GH113"/>
</dbReference>
<keyword evidence="1" id="KW-0326">Glycosidase</keyword>
<dbReference type="Proteomes" id="UP000286268">
    <property type="component" value="Chromosome"/>
</dbReference>
<keyword evidence="1" id="KW-0119">Carbohydrate metabolism</keyword>
<dbReference type="GO" id="GO:0045493">
    <property type="term" value="P:xylan catabolic process"/>
    <property type="evidence" value="ECO:0007669"/>
    <property type="project" value="UniProtKB-KW"/>
</dbReference>
<dbReference type="OrthoDB" id="9773531at2"/>
<keyword evidence="2" id="KW-1185">Reference proteome</keyword>
<dbReference type="Gene3D" id="3.20.20.80">
    <property type="entry name" value="Glycosidases"/>
    <property type="match status" value="1"/>
</dbReference>
<keyword evidence="1" id="KW-0624">Polysaccharide degradation</keyword>
<gene>
    <name evidence="1" type="ORF">C1I91_00655</name>
</gene>